<gene>
    <name evidence="1" type="ORF">FHP88_08975</name>
</gene>
<organism evidence="1 2">
    <name type="scientific">Sedimenticola selenatireducens</name>
    <dbReference type="NCBI Taxonomy" id="191960"/>
    <lineage>
        <taxon>Bacteria</taxon>
        <taxon>Pseudomonadati</taxon>
        <taxon>Pseudomonadota</taxon>
        <taxon>Gammaproteobacteria</taxon>
        <taxon>Chromatiales</taxon>
        <taxon>Sedimenticolaceae</taxon>
        <taxon>Sedimenticola</taxon>
    </lineage>
</organism>
<evidence type="ECO:0000313" key="2">
    <source>
        <dbReference type="Proteomes" id="UP000316649"/>
    </source>
</evidence>
<dbReference type="EMBL" id="VMNH01000009">
    <property type="protein sequence ID" value="TVO75135.1"/>
    <property type="molecule type" value="Genomic_DNA"/>
</dbReference>
<keyword evidence="2" id="KW-1185">Reference proteome</keyword>
<sequence>MGFKSIDRARKIADELQEINRTVARSISDMSRDLTRVQHFAAFVFNSAVNGDGDADSADVAAVVAEFRAQRAQIDAFIPMLDAIQAINDEAVPTNIPTNLAAFIANENIDLNSYVTRFK</sequence>
<proteinExistence type="predicted"/>
<reference evidence="1 2" key="1">
    <citation type="submission" date="2019-07" db="EMBL/GenBank/DDBJ databases">
        <title>The pathways for chlorine oxyanion respiration interact through the shared metabolite chlorate.</title>
        <authorList>
            <person name="Barnum T.P."/>
            <person name="Cheng Y."/>
            <person name="Hill K.A."/>
            <person name="Lucas L.N."/>
            <person name="Carlson H.K."/>
            <person name="Coates J.D."/>
        </authorList>
    </citation>
    <scope>NUCLEOTIDE SEQUENCE [LARGE SCALE GENOMIC DNA]</scope>
    <source>
        <strain evidence="1 2">BK-1</strain>
    </source>
</reference>
<protein>
    <submittedName>
        <fullName evidence="1">Uncharacterized protein</fullName>
    </submittedName>
</protein>
<dbReference type="AlphaFoldDB" id="A0A557SCI9"/>
<dbReference type="RefSeq" id="WP_144358708.1">
    <property type="nucleotide sequence ID" value="NZ_VMNH01000009.1"/>
</dbReference>
<name>A0A557SCI9_9GAMM</name>
<evidence type="ECO:0000313" key="1">
    <source>
        <dbReference type="EMBL" id="TVO75135.1"/>
    </source>
</evidence>
<accession>A0A557SCI9</accession>
<dbReference type="Proteomes" id="UP000316649">
    <property type="component" value="Unassembled WGS sequence"/>
</dbReference>
<comment type="caution">
    <text evidence="1">The sequence shown here is derived from an EMBL/GenBank/DDBJ whole genome shotgun (WGS) entry which is preliminary data.</text>
</comment>